<evidence type="ECO:0000313" key="3">
    <source>
        <dbReference type="Proteomes" id="UP000286287"/>
    </source>
</evidence>
<sequence length="80" mass="8778">MEGKPIKTEEEVSNVDLQFMGNTDEKRDLNTTVRMESQAAKVAADPEQKGMDKQDVAVAQSMDASDPPSTNMGDTEKTEE</sequence>
<comment type="caution">
    <text evidence="2">The sequence shown here is derived from an EMBL/GenBank/DDBJ whole genome shotgun (WGS) entry which is preliminary data.</text>
</comment>
<dbReference type="RefSeq" id="WP_119762074.1">
    <property type="nucleotide sequence ID" value="NZ_QYUJ01000014.1"/>
</dbReference>
<organism evidence="2 3">
    <name type="scientific">Deinococcus cavernae</name>
    <dbReference type="NCBI Taxonomy" id="2320857"/>
    <lineage>
        <taxon>Bacteria</taxon>
        <taxon>Thermotogati</taxon>
        <taxon>Deinococcota</taxon>
        <taxon>Deinococci</taxon>
        <taxon>Deinococcales</taxon>
        <taxon>Deinococcaceae</taxon>
        <taxon>Deinococcus</taxon>
    </lineage>
</organism>
<feature type="region of interest" description="Disordered" evidence="1">
    <location>
        <begin position="36"/>
        <end position="80"/>
    </location>
</feature>
<feature type="compositionally biased region" description="Basic and acidic residues" evidence="1">
    <location>
        <begin position="44"/>
        <end position="55"/>
    </location>
</feature>
<reference evidence="2 3" key="1">
    <citation type="submission" date="2018-09" db="EMBL/GenBank/DDBJ databases">
        <authorList>
            <person name="Zhu H."/>
        </authorList>
    </citation>
    <scope>NUCLEOTIDE SEQUENCE [LARGE SCALE GENOMIC DNA]</scope>
    <source>
        <strain evidence="2 3">K2S05-167</strain>
    </source>
</reference>
<accession>A0A418V503</accession>
<evidence type="ECO:0000256" key="1">
    <source>
        <dbReference type="SAM" id="MobiDB-lite"/>
    </source>
</evidence>
<keyword evidence="3" id="KW-1185">Reference proteome</keyword>
<gene>
    <name evidence="2" type="ORF">D3875_05910</name>
</gene>
<dbReference type="Proteomes" id="UP000286287">
    <property type="component" value="Unassembled WGS sequence"/>
</dbReference>
<protein>
    <submittedName>
        <fullName evidence="2">M-like protein</fullName>
    </submittedName>
</protein>
<proteinExistence type="predicted"/>
<evidence type="ECO:0000313" key="2">
    <source>
        <dbReference type="EMBL" id="RJF71178.1"/>
    </source>
</evidence>
<dbReference type="EMBL" id="QYUJ01000014">
    <property type="protein sequence ID" value="RJF71178.1"/>
    <property type="molecule type" value="Genomic_DNA"/>
</dbReference>
<name>A0A418V503_9DEIO</name>
<dbReference type="AlphaFoldDB" id="A0A418V503"/>
<dbReference type="OrthoDB" id="71522at2"/>